<protein>
    <submittedName>
        <fullName evidence="2">Uncharacterized protein</fullName>
    </submittedName>
</protein>
<sequence length="66" mass="7389">MKRDLFSGYDGVGNILFVNTKKEIDILPAEKETTIRNGEEQKETSDNITGAIENNTSQKNDESNQV</sequence>
<feature type="compositionally biased region" description="Basic and acidic residues" evidence="1">
    <location>
        <begin position="32"/>
        <end position="45"/>
    </location>
</feature>
<reference evidence="2" key="1">
    <citation type="submission" date="2018-01" db="EMBL/GenBank/DDBJ databases">
        <authorList>
            <person name="Regsiter A."/>
            <person name="William W."/>
        </authorList>
    </citation>
    <scope>NUCLEOTIDE SEQUENCE</scope>
    <source>
        <strain evidence="2">TRIP AH-1</strain>
    </source>
</reference>
<dbReference type="AlphaFoldDB" id="A0A445MSR4"/>
<proteinExistence type="predicted"/>
<name>A0A445MSR4_9BACT</name>
<feature type="region of interest" description="Disordered" evidence="1">
    <location>
        <begin position="32"/>
        <end position="66"/>
    </location>
</feature>
<accession>A0A445MSR4</accession>
<evidence type="ECO:0000256" key="1">
    <source>
        <dbReference type="SAM" id="MobiDB-lite"/>
    </source>
</evidence>
<feature type="compositionally biased region" description="Polar residues" evidence="1">
    <location>
        <begin position="46"/>
        <end position="58"/>
    </location>
</feature>
<dbReference type="EMBL" id="OJIN01000044">
    <property type="protein sequence ID" value="SPD72483.1"/>
    <property type="molecule type" value="Genomic_DNA"/>
</dbReference>
<evidence type="ECO:0000313" key="2">
    <source>
        <dbReference type="EMBL" id="SPD72483.1"/>
    </source>
</evidence>
<organism evidence="2">
    <name type="scientific">uncultured Desulfobacterium sp</name>
    <dbReference type="NCBI Taxonomy" id="201089"/>
    <lineage>
        <taxon>Bacteria</taxon>
        <taxon>Pseudomonadati</taxon>
        <taxon>Thermodesulfobacteriota</taxon>
        <taxon>Desulfobacteria</taxon>
        <taxon>Desulfobacterales</taxon>
        <taxon>Desulfobacteriaceae</taxon>
        <taxon>Desulfobacterium</taxon>
        <taxon>environmental samples</taxon>
    </lineage>
</organism>
<gene>
    <name evidence="2" type="ORF">PITCH_A1380031</name>
</gene>